<dbReference type="AlphaFoldDB" id="A0A0N9WEF0"/>
<gene>
    <name evidence="1" type="ORF">AOY20_09200</name>
</gene>
<proteinExistence type="predicted"/>
<organism evidence="1 2">
    <name type="scientific">Acinetobacter equi</name>
    <dbReference type="NCBI Taxonomy" id="1324350"/>
    <lineage>
        <taxon>Bacteria</taxon>
        <taxon>Pseudomonadati</taxon>
        <taxon>Pseudomonadota</taxon>
        <taxon>Gammaproteobacteria</taxon>
        <taxon>Moraxellales</taxon>
        <taxon>Moraxellaceae</taxon>
        <taxon>Acinetobacter</taxon>
    </lineage>
</organism>
<dbReference type="Proteomes" id="UP000064939">
    <property type="component" value="Chromosome"/>
</dbReference>
<protein>
    <submittedName>
        <fullName evidence="1">Uncharacterized protein</fullName>
    </submittedName>
</protein>
<dbReference type="RefSeq" id="WP_054581584.1">
    <property type="nucleotide sequence ID" value="NZ_CP012808.1"/>
</dbReference>
<accession>A0A0N9WEF0</accession>
<evidence type="ECO:0000313" key="1">
    <source>
        <dbReference type="EMBL" id="ALH95693.1"/>
    </source>
</evidence>
<dbReference type="KEGG" id="aei:AOY20_09200"/>
<reference evidence="1 2" key="1">
    <citation type="journal article" date="2015" name="Int. J. Syst. Evol. Microbiol.">
        <title>Acinetobacter equi sp. nov. isolated from horse faeces.</title>
        <authorList>
            <person name="Poppel M.T."/>
            <person name="Skiebe E."/>
            <person name="Laue M."/>
            <person name="Bergmann H."/>
            <person name="Ebersberger I."/>
            <person name="Garn T."/>
            <person name="Fruth A."/>
            <person name="Baumgardt S."/>
            <person name="Busse H.J."/>
            <person name="Wilharm G."/>
        </authorList>
    </citation>
    <scope>NUCLEOTIDE SEQUENCE [LARGE SCALE GENOMIC DNA]</scope>
    <source>
        <strain evidence="1 2">114</strain>
    </source>
</reference>
<dbReference type="OrthoDB" id="6708516at2"/>
<dbReference type="STRING" id="1324350.AOY20_09200"/>
<name>A0A0N9WEF0_9GAMM</name>
<dbReference type="EMBL" id="CP012808">
    <property type="protein sequence ID" value="ALH95693.1"/>
    <property type="molecule type" value="Genomic_DNA"/>
</dbReference>
<sequence length="225" mass="25234">MNIFEQRANILVTTLQALYGNLFLDSMKGLTLGQVEMVATGVMTTLSDDQFNRGMAMLNTKAGQGGYCPTIAEFKTWCMAGSWWTAEEAWARVCDYTVKKSVKLTTLTKYAFDQVAYQITSGNMKGAQRQFKAVYVDLLSKAQLKGESQQWYEAPKQIAIKLQEQGKSIAEEKTTAQKVGLNSEQQQIMDLTKRFVEQGKTWKDAFDLAQIEVRGIIKKPWGAVA</sequence>
<keyword evidence="2" id="KW-1185">Reference proteome</keyword>
<evidence type="ECO:0000313" key="2">
    <source>
        <dbReference type="Proteomes" id="UP000064939"/>
    </source>
</evidence>